<name>A0ABM9DDN1_9HYPH</name>
<dbReference type="EMBL" id="CAKXZS010000001">
    <property type="protein sequence ID" value="CAH2394198.1"/>
    <property type="molecule type" value="Genomic_DNA"/>
</dbReference>
<proteinExistence type="predicted"/>
<reference evidence="1" key="1">
    <citation type="submission" date="2022-03" db="EMBL/GenBank/DDBJ databases">
        <authorList>
            <person name="Brunel B."/>
        </authorList>
    </citation>
    <scope>NUCLEOTIDE SEQUENCE</scope>
    <source>
        <strain evidence="1">STM4922sample</strain>
    </source>
</reference>
<evidence type="ECO:0000313" key="2">
    <source>
        <dbReference type="Proteomes" id="UP001152604"/>
    </source>
</evidence>
<protein>
    <submittedName>
        <fullName evidence="1">Uncharacterized protein</fullName>
    </submittedName>
</protein>
<dbReference type="Proteomes" id="UP001152604">
    <property type="component" value="Unassembled WGS sequence"/>
</dbReference>
<sequence>MVGTFAVPGANLGFAGWIAETTMPPAALHQSLWIRPNLAAKSVAFWSIGDKGRPIGAALGSNASMPSSLGSGLPTCVPPYAFRQALLFARS</sequence>
<keyword evidence="2" id="KW-1185">Reference proteome</keyword>
<gene>
    <name evidence="1" type="ORF">MES4922_10111</name>
</gene>
<evidence type="ECO:0000313" key="1">
    <source>
        <dbReference type="EMBL" id="CAH2394198.1"/>
    </source>
</evidence>
<comment type="caution">
    <text evidence="1">The sequence shown here is derived from an EMBL/GenBank/DDBJ whole genome shotgun (WGS) entry which is preliminary data.</text>
</comment>
<accession>A0ABM9DDN1</accession>
<organism evidence="1 2">
    <name type="scientific">Mesorhizobium ventifaucium</name>
    <dbReference type="NCBI Taxonomy" id="666020"/>
    <lineage>
        <taxon>Bacteria</taxon>
        <taxon>Pseudomonadati</taxon>
        <taxon>Pseudomonadota</taxon>
        <taxon>Alphaproteobacteria</taxon>
        <taxon>Hyphomicrobiales</taxon>
        <taxon>Phyllobacteriaceae</taxon>
        <taxon>Mesorhizobium</taxon>
    </lineage>
</organism>